<keyword evidence="5" id="KW-0443">Lipid metabolism</keyword>
<evidence type="ECO:0000256" key="6">
    <source>
        <dbReference type="PIRSR" id="PIRSR003085-1"/>
    </source>
</evidence>
<dbReference type="Pfam" id="PF02353">
    <property type="entry name" value="CMAS"/>
    <property type="match status" value="1"/>
</dbReference>
<evidence type="ECO:0000313" key="8">
    <source>
        <dbReference type="Proteomes" id="UP000287823"/>
    </source>
</evidence>
<gene>
    <name evidence="7" type="ORF">CWE14_10500</name>
</gene>
<dbReference type="GO" id="GO:0008610">
    <property type="term" value="P:lipid biosynthetic process"/>
    <property type="evidence" value="ECO:0007669"/>
    <property type="project" value="InterPro"/>
</dbReference>
<accession>A0A432WFI6</accession>
<feature type="active site" evidence="6">
    <location>
        <position position="347"/>
    </location>
</feature>
<comment type="similarity">
    <text evidence="1">Belongs to the CFA/CMAS family.</text>
</comment>
<dbReference type="Proteomes" id="UP000287823">
    <property type="component" value="Unassembled WGS sequence"/>
</dbReference>
<dbReference type="NCBIfam" id="NF008686">
    <property type="entry name" value="PRK11705.1"/>
    <property type="match status" value="1"/>
</dbReference>
<name>A0A432WFI6_9GAMM</name>
<dbReference type="InterPro" id="IPR029063">
    <property type="entry name" value="SAM-dependent_MTases_sf"/>
</dbReference>
<comment type="caution">
    <text evidence="7">The sequence shown here is derived from an EMBL/GenBank/DDBJ whole genome shotgun (WGS) entry which is preliminary data.</text>
</comment>
<dbReference type="Gene3D" id="3.40.50.150">
    <property type="entry name" value="Vaccinia Virus protein VP39"/>
    <property type="match status" value="1"/>
</dbReference>
<evidence type="ECO:0000256" key="4">
    <source>
        <dbReference type="ARBA" id="ARBA00022691"/>
    </source>
</evidence>
<dbReference type="SUPFAM" id="SSF53335">
    <property type="entry name" value="S-adenosyl-L-methionine-dependent methyltransferases"/>
    <property type="match status" value="1"/>
</dbReference>
<dbReference type="RefSeq" id="WP_126799326.1">
    <property type="nucleotide sequence ID" value="NZ_PIPO01000004.1"/>
</dbReference>
<dbReference type="GO" id="GO:0008168">
    <property type="term" value="F:methyltransferase activity"/>
    <property type="evidence" value="ECO:0007669"/>
    <property type="project" value="UniProtKB-KW"/>
</dbReference>
<evidence type="ECO:0000256" key="5">
    <source>
        <dbReference type="ARBA" id="ARBA00023098"/>
    </source>
</evidence>
<reference evidence="7 8" key="1">
    <citation type="journal article" date="2011" name="Front. Microbiol.">
        <title>Genomic signatures of strain selection and enhancement in Bacillus atrophaeus var. globigii, a historical biowarfare simulant.</title>
        <authorList>
            <person name="Gibbons H.S."/>
            <person name="Broomall S.M."/>
            <person name="McNew L.A."/>
            <person name="Daligault H."/>
            <person name="Chapman C."/>
            <person name="Bruce D."/>
            <person name="Karavis M."/>
            <person name="Krepps M."/>
            <person name="McGregor P.A."/>
            <person name="Hong C."/>
            <person name="Park K.H."/>
            <person name="Akmal A."/>
            <person name="Feldman A."/>
            <person name="Lin J.S."/>
            <person name="Chang W.E."/>
            <person name="Higgs B.W."/>
            <person name="Demirev P."/>
            <person name="Lindquist J."/>
            <person name="Liem A."/>
            <person name="Fochler E."/>
            <person name="Read T.D."/>
            <person name="Tapia R."/>
            <person name="Johnson S."/>
            <person name="Bishop-Lilly K.A."/>
            <person name="Detter C."/>
            <person name="Han C."/>
            <person name="Sozhamannan S."/>
            <person name="Rosenzweig C.N."/>
            <person name="Skowronski E.W."/>
        </authorList>
    </citation>
    <scope>NUCLEOTIDE SEQUENCE [LARGE SCALE GENOMIC DNA]</scope>
    <source>
        <strain evidence="7 8">Y4G10-17</strain>
    </source>
</reference>
<evidence type="ECO:0000313" key="7">
    <source>
        <dbReference type="EMBL" id="RUO32562.1"/>
    </source>
</evidence>
<organism evidence="7 8">
    <name type="scientific">Aliidiomarina soli</name>
    <dbReference type="NCBI Taxonomy" id="1928574"/>
    <lineage>
        <taxon>Bacteria</taxon>
        <taxon>Pseudomonadati</taxon>
        <taxon>Pseudomonadota</taxon>
        <taxon>Gammaproteobacteria</taxon>
        <taxon>Alteromonadales</taxon>
        <taxon>Idiomarinaceae</taxon>
        <taxon>Aliidiomarina</taxon>
    </lineage>
</organism>
<dbReference type="GO" id="GO:0032259">
    <property type="term" value="P:methylation"/>
    <property type="evidence" value="ECO:0007669"/>
    <property type="project" value="UniProtKB-KW"/>
</dbReference>
<dbReference type="PANTHER" id="PTHR43667">
    <property type="entry name" value="CYCLOPROPANE-FATTY-ACYL-PHOSPHOLIPID SYNTHASE"/>
    <property type="match status" value="1"/>
</dbReference>
<keyword evidence="4" id="KW-0949">S-adenosyl-L-methionine</keyword>
<dbReference type="PANTHER" id="PTHR43667:SF1">
    <property type="entry name" value="CYCLOPROPANE-FATTY-ACYL-PHOSPHOLIPID SYNTHASE"/>
    <property type="match status" value="1"/>
</dbReference>
<evidence type="ECO:0000256" key="1">
    <source>
        <dbReference type="ARBA" id="ARBA00010815"/>
    </source>
</evidence>
<evidence type="ECO:0000256" key="2">
    <source>
        <dbReference type="ARBA" id="ARBA00022603"/>
    </source>
</evidence>
<dbReference type="CDD" id="cd02440">
    <property type="entry name" value="AdoMet_MTases"/>
    <property type="match status" value="1"/>
</dbReference>
<dbReference type="PIRSF" id="PIRSF003085">
    <property type="entry name" value="CMAS"/>
    <property type="match status" value="1"/>
</dbReference>
<keyword evidence="8" id="KW-1185">Reference proteome</keyword>
<evidence type="ECO:0000256" key="3">
    <source>
        <dbReference type="ARBA" id="ARBA00022679"/>
    </source>
</evidence>
<sequence>MSSQDFANELLAKADIQINGSRPWDLQLHRNDVIPRALAHGNLGLGEAYMDGHWDCEHLDQFFSRLLQARIAEQVHPSRLVMHSLKNRLFNLQGKKRAWEVGQKHYDLGNDLYQTMLDKRMVYTCGFWTQAKDLDTAQEHKLELTCRKLKLKPGMRVLDVGCGWGSFMQYAAEHYGVECVGVTISKAQIELGKERCKGLPVEFLLNDYRDLPAIFADKPFDAVVSLGMFEHVGPKNHRTYMQVVNQVLKEHGLFLLHTIGRNAGGTPPDPWIDKYIFPNGELPAIRHVGEAAEKLFVVEDLHNFGASYDKTLMAWHDNFEQGWPELQKNAKYDTRFYRMWRYYLLSCAGAFRARNIQLWQWVLSKQGVEGHYERPAL</sequence>
<keyword evidence="2" id="KW-0489">Methyltransferase</keyword>
<proteinExistence type="inferred from homology"/>
<protein>
    <submittedName>
        <fullName evidence="7">Cyclopropane-fatty-acyl-phospholipid synthase</fullName>
    </submittedName>
</protein>
<dbReference type="InterPro" id="IPR050723">
    <property type="entry name" value="CFA/CMAS"/>
</dbReference>
<dbReference type="InterPro" id="IPR003333">
    <property type="entry name" value="CMAS"/>
</dbReference>
<dbReference type="AlphaFoldDB" id="A0A432WFI6"/>
<dbReference type="EMBL" id="PIPO01000004">
    <property type="protein sequence ID" value="RUO32562.1"/>
    <property type="molecule type" value="Genomic_DNA"/>
</dbReference>
<keyword evidence="3" id="KW-0808">Transferase</keyword>